<keyword evidence="2" id="KW-1185">Reference proteome</keyword>
<proteinExistence type="predicted"/>
<sequence length="178" mass="20354">MFSKFTSILQHAVEALAPSLPLQEDFVYHWKAITHYYIETSDDKAPVTDTNIPSHLEQMLDILVQEENERESGETGPCMEYLLHHKILETLYTLGKADKLIRLCGEVLATPTENEEIQFLCIVCAKLKQDPYLVNFFLEGFYTSDFRKNFIQGSQIHLLKVLFLCNESAIRVVIGIAA</sequence>
<dbReference type="EMBL" id="QRBI01000108">
    <property type="protein sequence ID" value="RMC11361.1"/>
    <property type="molecule type" value="Genomic_DNA"/>
</dbReference>
<dbReference type="PANTHER" id="PTHR21705">
    <property type="entry name" value="RAI16 PROTEIN-RELATED"/>
    <property type="match status" value="1"/>
</dbReference>
<evidence type="ECO:0000313" key="1">
    <source>
        <dbReference type="EMBL" id="RMC11361.1"/>
    </source>
</evidence>
<dbReference type="InterPro" id="IPR019384">
    <property type="entry name" value="FHIP"/>
</dbReference>
<evidence type="ECO:0000313" key="2">
    <source>
        <dbReference type="Proteomes" id="UP000269221"/>
    </source>
</evidence>
<comment type="caution">
    <text evidence="1">The sequence shown here is derived from an EMBL/GenBank/DDBJ whole genome shotgun (WGS) entry which is preliminary data.</text>
</comment>
<dbReference type="STRING" id="333673.A0A3M0KFK1"/>
<gene>
    <name evidence="1" type="ORF">DUI87_11480</name>
</gene>
<evidence type="ECO:0008006" key="3">
    <source>
        <dbReference type="Google" id="ProtNLM"/>
    </source>
</evidence>
<name>A0A3M0KFK1_HIRRU</name>
<dbReference type="OrthoDB" id="5350595at2759"/>
<dbReference type="AlphaFoldDB" id="A0A3M0KFK1"/>
<organism evidence="1 2">
    <name type="scientific">Hirundo rustica rustica</name>
    <dbReference type="NCBI Taxonomy" id="333673"/>
    <lineage>
        <taxon>Eukaryota</taxon>
        <taxon>Metazoa</taxon>
        <taxon>Chordata</taxon>
        <taxon>Craniata</taxon>
        <taxon>Vertebrata</taxon>
        <taxon>Euteleostomi</taxon>
        <taxon>Archelosauria</taxon>
        <taxon>Archosauria</taxon>
        <taxon>Dinosauria</taxon>
        <taxon>Saurischia</taxon>
        <taxon>Theropoda</taxon>
        <taxon>Coelurosauria</taxon>
        <taxon>Aves</taxon>
        <taxon>Neognathae</taxon>
        <taxon>Neoaves</taxon>
        <taxon>Telluraves</taxon>
        <taxon>Australaves</taxon>
        <taxon>Passeriformes</taxon>
        <taxon>Sylvioidea</taxon>
        <taxon>Hirundinidae</taxon>
        <taxon>Hirundo</taxon>
    </lineage>
</organism>
<dbReference type="PANTHER" id="PTHR21705:SF10">
    <property type="entry name" value="FHF COMPLEX SUBUNIT HOOK INTERACTING PROTEIN 2A"/>
    <property type="match status" value="1"/>
</dbReference>
<accession>A0A3M0KFK1</accession>
<dbReference type="Proteomes" id="UP000269221">
    <property type="component" value="Unassembled WGS sequence"/>
</dbReference>
<protein>
    <recommendedName>
        <fullName evidence="3">Protein FAM160B1</fullName>
    </recommendedName>
</protein>
<dbReference type="Pfam" id="PF10257">
    <property type="entry name" value="RAI16-like"/>
    <property type="match status" value="1"/>
</dbReference>
<reference evidence="1 2" key="1">
    <citation type="submission" date="2018-07" db="EMBL/GenBank/DDBJ databases">
        <title>A high quality draft genome assembly of the barn swallow (H. rustica rustica).</title>
        <authorList>
            <person name="Formenti G."/>
            <person name="Chiara M."/>
            <person name="Poveda L."/>
            <person name="Francoijs K.-J."/>
            <person name="Bonisoli-Alquati A."/>
            <person name="Canova L."/>
            <person name="Gianfranceschi L."/>
            <person name="Horner D.S."/>
            <person name="Saino N."/>
        </authorList>
    </citation>
    <scope>NUCLEOTIDE SEQUENCE [LARGE SCALE GENOMIC DNA]</scope>
    <source>
        <strain evidence="1">Chelidonia</strain>
        <tissue evidence="1">Blood</tissue>
    </source>
</reference>